<dbReference type="PANTHER" id="PTHR38457:SF1">
    <property type="entry name" value="REGULATOR ABRB-RELATED"/>
    <property type="match status" value="1"/>
</dbReference>
<dbReference type="EMBL" id="JACBYR010000001">
    <property type="protein sequence ID" value="NYE80898.1"/>
    <property type="molecule type" value="Genomic_DNA"/>
</dbReference>
<organism evidence="2 3">
    <name type="scientific">Pigmentiphaga litoralis</name>
    <dbReference type="NCBI Taxonomy" id="516702"/>
    <lineage>
        <taxon>Bacteria</taxon>
        <taxon>Pseudomonadati</taxon>
        <taxon>Pseudomonadota</taxon>
        <taxon>Betaproteobacteria</taxon>
        <taxon>Burkholderiales</taxon>
        <taxon>Alcaligenaceae</taxon>
        <taxon>Pigmentiphaga</taxon>
    </lineage>
</organism>
<gene>
    <name evidence="2" type="ORF">FHW18_000169</name>
</gene>
<dbReference type="InterPro" id="IPR007820">
    <property type="entry name" value="AbrB_fam"/>
</dbReference>
<accession>A0A7Y9IQ37</accession>
<feature type="transmembrane region" description="Helical" evidence="1">
    <location>
        <begin position="182"/>
        <end position="200"/>
    </location>
</feature>
<feature type="transmembrane region" description="Helical" evidence="1">
    <location>
        <begin position="207"/>
        <end position="226"/>
    </location>
</feature>
<evidence type="ECO:0000313" key="2">
    <source>
        <dbReference type="EMBL" id="NYE80898.1"/>
    </source>
</evidence>
<dbReference type="PANTHER" id="PTHR38457">
    <property type="entry name" value="REGULATOR ABRB-RELATED"/>
    <property type="match status" value="1"/>
</dbReference>
<feature type="transmembrane region" description="Helical" evidence="1">
    <location>
        <begin position="314"/>
        <end position="338"/>
    </location>
</feature>
<dbReference type="InterPro" id="IPR017516">
    <property type="entry name" value="AbrB_dup"/>
</dbReference>
<evidence type="ECO:0000256" key="1">
    <source>
        <dbReference type="SAM" id="Phobius"/>
    </source>
</evidence>
<keyword evidence="3" id="KW-1185">Reference proteome</keyword>
<sequence>MNHLKSAARVAATLVAGLIGAEVCVWLKTPLPWMIGPLLVVAALKMADTPLQFPVPFRAAGQWIIGTSLGLYFTPVINAQLAHYLPWVIVSVLFAMAAGIGGGRLLQRMTGVDSKTAFFAVAIGGSSEMAVQAERNGGRVDLVAAAHSLRILMVVLIIPTIFRLSDVHGTDPYTPGLGHFDLLGLIKLGGLTALVGWFLNRYKIPNAWVIGPLLFTIALTAAGVDWTTLPRWIVNVAQLFIGCALGIRFTKKFIHTAPRYMAGVAVSVLLLMGVMAAFGYVLSLLSGIPAPTAVLATAPGGIAEMSLTAQVLHFGVPVVTVFHVTRVLVMVLSVGPLYRIMKPWLERDLPVTAPEAPPVR</sequence>
<evidence type="ECO:0008006" key="4">
    <source>
        <dbReference type="Google" id="ProtNLM"/>
    </source>
</evidence>
<keyword evidence="1" id="KW-1133">Transmembrane helix</keyword>
<evidence type="ECO:0000313" key="3">
    <source>
        <dbReference type="Proteomes" id="UP000542125"/>
    </source>
</evidence>
<protein>
    <recommendedName>
        <fullName evidence="4">Ammonia monooxygenase</fullName>
    </recommendedName>
</protein>
<keyword evidence="1" id="KW-0812">Transmembrane</keyword>
<feature type="transmembrane region" description="Helical" evidence="1">
    <location>
        <begin position="142"/>
        <end position="162"/>
    </location>
</feature>
<dbReference type="GO" id="GO:0016020">
    <property type="term" value="C:membrane"/>
    <property type="evidence" value="ECO:0007669"/>
    <property type="project" value="InterPro"/>
</dbReference>
<name>A0A7Y9IQ37_9BURK</name>
<dbReference type="RefSeq" id="WP_179582417.1">
    <property type="nucleotide sequence ID" value="NZ_JACBYR010000001.1"/>
</dbReference>
<dbReference type="Proteomes" id="UP000542125">
    <property type="component" value="Unassembled WGS sequence"/>
</dbReference>
<feature type="transmembrane region" description="Helical" evidence="1">
    <location>
        <begin position="84"/>
        <end position="106"/>
    </location>
</feature>
<proteinExistence type="predicted"/>
<feature type="transmembrane region" description="Helical" evidence="1">
    <location>
        <begin position="232"/>
        <end position="250"/>
    </location>
</feature>
<dbReference type="PIRSF" id="PIRSF038991">
    <property type="entry name" value="Protein_AbrB"/>
    <property type="match status" value="1"/>
</dbReference>
<dbReference type="GO" id="GO:0010468">
    <property type="term" value="P:regulation of gene expression"/>
    <property type="evidence" value="ECO:0007669"/>
    <property type="project" value="InterPro"/>
</dbReference>
<dbReference type="NCBIfam" id="TIGR03082">
    <property type="entry name" value="Gneg_AbrB_dup"/>
    <property type="match status" value="2"/>
</dbReference>
<feature type="transmembrane region" description="Helical" evidence="1">
    <location>
        <begin position="59"/>
        <end position="78"/>
    </location>
</feature>
<feature type="transmembrane region" description="Helical" evidence="1">
    <location>
        <begin position="262"/>
        <end position="282"/>
    </location>
</feature>
<dbReference type="Pfam" id="PF05145">
    <property type="entry name" value="AbrB"/>
    <property type="match status" value="1"/>
</dbReference>
<reference evidence="2 3" key="1">
    <citation type="submission" date="2020-07" db="EMBL/GenBank/DDBJ databases">
        <title>Genomic Encyclopedia of Type Strains, Phase IV (KMG-V): Genome sequencing to study the core and pangenomes of soil and plant-associated prokaryotes.</title>
        <authorList>
            <person name="Whitman W."/>
        </authorList>
    </citation>
    <scope>NUCLEOTIDE SEQUENCE [LARGE SCALE GENOMIC DNA]</scope>
    <source>
        <strain evidence="2 3">SAS40</strain>
    </source>
</reference>
<dbReference type="AlphaFoldDB" id="A0A7Y9IQ37"/>
<comment type="caution">
    <text evidence="2">The sequence shown here is derived from an EMBL/GenBank/DDBJ whole genome shotgun (WGS) entry which is preliminary data.</text>
</comment>
<keyword evidence="1" id="KW-0472">Membrane</keyword>